<name>A0A9W9YGU0_9CNID</name>
<accession>A0A9W9YGU0</accession>
<sequence length="278" mass="31740">MADFILDRLSELLGIKKQSQQERDNEASTVHSVGNNGDNDDQELLEQQRSEESNSKQTVTFATLPVYSRRLRRIAKRKQLRDSKCLRKNEIETKLQAARLDQEQLAGAKSSKRKFQKVKLVVSSIFALDSFSQEQMFKRMDVLTRKAEKDEIRQDILLLSLIRLLQNKKNTEVFIPEATSTLLDDIEMASLVTASSLLISNIDTERSSESGDDSDDEILEFLRYRASVRPLPYHLRGKDLQEQLQSILATIRTPATRRKASDSAVSSITRSFKFNSGR</sequence>
<reference evidence="2" key="1">
    <citation type="submission" date="2023-01" db="EMBL/GenBank/DDBJ databases">
        <title>Genome assembly of the deep-sea coral Lophelia pertusa.</title>
        <authorList>
            <person name="Herrera S."/>
            <person name="Cordes E."/>
        </authorList>
    </citation>
    <scope>NUCLEOTIDE SEQUENCE</scope>
    <source>
        <strain evidence="2">USNM1676648</strain>
        <tissue evidence="2">Polyp</tissue>
    </source>
</reference>
<dbReference type="EMBL" id="MU827778">
    <property type="protein sequence ID" value="KAJ7340519.1"/>
    <property type="molecule type" value="Genomic_DNA"/>
</dbReference>
<comment type="caution">
    <text evidence="2">The sequence shown here is derived from an EMBL/GenBank/DDBJ whole genome shotgun (WGS) entry which is preliminary data.</text>
</comment>
<evidence type="ECO:0000313" key="3">
    <source>
        <dbReference type="Proteomes" id="UP001163046"/>
    </source>
</evidence>
<dbReference type="AlphaFoldDB" id="A0A9W9YGU0"/>
<proteinExistence type="predicted"/>
<feature type="compositionally biased region" description="Polar residues" evidence="1">
    <location>
        <begin position="27"/>
        <end position="37"/>
    </location>
</feature>
<organism evidence="2 3">
    <name type="scientific">Desmophyllum pertusum</name>
    <dbReference type="NCBI Taxonomy" id="174260"/>
    <lineage>
        <taxon>Eukaryota</taxon>
        <taxon>Metazoa</taxon>
        <taxon>Cnidaria</taxon>
        <taxon>Anthozoa</taxon>
        <taxon>Hexacorallia</taxon>
        <taxon>Scleractinia</taxon>
        <taxon>Caryophylliina</taxon>
        <taxon>Caryophylliidae</taxon>
        <taxon>Desmophyllum</taxon>
    </lineage>
</organism>
<evidence type="ECO:0000256" key="1">
    <source>
        <dbReference type="SAM" id="MobiDB-lite"/>
    </source>
</evidence>
<keyword evidence="3" id="KW-1185">Reference proteome</keyword>
<protein>
    <submittedName>
        <fullName evidence="2">Uncharacterized protein</fullName>
    </submittedName>
</protein>
<gene>
    <name evidence="2" type="ORF">OS493_003273</name>
</gene>
<dbReference type="Proteomes" id="UP001163046">
    <property type="component" value="Unassembled WGS sequence"/>
</dbReference>
<evidence type="ECO:0000313" key="2">
    <source>
        <dbReference type="EMBL" id="KAJ7340519.1"/>
    </source>
</evidence>
<feature type="region of interest" description="Disordered" evidence="1">
    <location>
        <begin position="17"/>
        <end position="41"/>
    </location>
</feature>